<evidence type="ECO:0000313" key="1">
    <source>
        <dbReference type="EMBL" id="KNZ56303.1"/>
    </source>
</evidence>
<reference evidence="1 2" key="1">
    <citation type="submission" date="2015-08" db="EMBL/GenBank/DDBJ databases">
        <title>Next Generation Sequencing and Analysis of the Genome of Puccinia sorghi L Schw, the Causal Agent of Maize Common Rust.</title>
        <authorList>
            <person name="Rochi L."/>
            <person name="Burguener G."/>
            <person name="Darino M."/>
            <person name="Turjanski A."/>
            <person name="Kreff E."/>
            <person name="Dieguez M.J."/>
            <person name="Sacco F."/>
        </authorList>
    </citation>
    <scope>NUCLEOTIDE SEQUENCE [LARGE SCALE GENOMIC DNA]</scope>
    <source>
        <strain evidence="1 2">RO10H11247</strain>
    </source>
</reference>
<dbReference type="EMBL" id="LAVV01007323">
    <property type="protein sequence ID" value="KNZ56303.1"/>
    <property type="molecule type" value="Genomic_DNA"/>
</dbReference>
<comment type="caution">
    <text evidence="1">The sequence shown here is derived from an EMBL/GenBank/DDBJ whole genome shotgun (WGS) entry which is preliminary data.</text>
</comment>
<evidence type="ECO:0000313" key="2">
    <source>
        <dbReference type="Proteomes" id="UP000037035"/>
    </source>
</evidence>
<dbReference type="VEuPathDB" id="FungiDB:VP01_2438g1"/>
<gene>
    <name evidence="1" type="ORF">VP01_2438g1</name>
</gene>
<sequence>MCCGKPWLVQWRLQVHEAPPQVQIIEKVLLMGDSQHEFGNFETVKERRQLTLPEKRKKNMFLDVLDLNKKWHAADNISSQQSRNHYSPSMLFLIKCRLIKKENIHILKPFCALHISNFVAKKISIQTSIQEVFKHQAKNKGKIIFSSNFLWLASGDNMFLVFRKPTISSTFFKPSHHVTRCQNLIKLIEDWGHFTANEELISHLQPLVDAIAYLECSKTNLSNMWKKLIEKYKKISNADRSNSCLILPPSFQIVAVSKKHTIGDIYVIISFYSKSSDKPLVFLAHSTPNSKTFKNLEIGILDIFTHVAGVEGLFF</sequence>
<dbReference type="Proteomes" id="UP000037035">
    <property type="component" value="Unassembled WGS sequence"/>
</dbReference>
<organism evidence="1 2">
    <name type="scientific">Puccinia sorghi</name>
    <dbReference type="NCBI Taxonomy" id="27349"/>
    <lineage>
        <taxon>Eukaryota</taxon>
        <taxon>Fungi</taxon>
        <taxon>Dikarya</taxon>
        <taxon>Basidiomycota</taxon>
        <taxon>Pucciniomycotina</taxon>
        <taxon>Pucciniomycetes</taxon>
        <taxon>Pucciniales</taxon>
        <taxon>Pucciniaceae</taxon>
        <taxon>Puccinia</taxon>
    </lineage>
</organism>
<protein>
    <submittedName>
        <fullName evidence="1">Uncharacterized protein</fullName>
    </submittedName>
</protein>
<proteinExistence type="predicted"/>
<keyword evidence="2" id="KW-1185">Reference proteome</keyword>
<dbReference type="OrthoDB" id="2504957at2759"/>
<dbReference type="AlphaFoldDB" id="A0A0L6V6C2"/>
<name>A0A0L6V6C2_9BASI</name>
<accession>A0A0L6V6C2</accession>
<dbReference type="STRING" id="27349.A0A0L6V6C2"/>